<feature type="compositionally biased region" description="Low complexity" evidence="4">
    <location>
        <begin position="297"/>
        <end position="310"/>
    </location>
</feature>
<feature type="compositionally biased region" description="Basic and acidic residues" evidence="4">
    <location>
        <begin position="25"/>
        <end position="37"/>
    </location>
</feature>
<evidence type="ECO:0000313" key="5">
    <source>
        <dbReference type="EMBL" id="MFH4978889.1"/>
    </source>
</evidence>
<evidence type="ECO:0008006" key="7">
    <source>
        <dbReference type="Google" id="ProtNLM"/>
    </source>
</evidence>
<dbReference type="InterPro" id="IPR026591">
    <property type="entry name" value="Sirtuin_cat_small_dom_sf"/>
</dbReference>
<comment type="caution">
    <text evidence="5">The sequence shown here is derived from an EMBL/GenBank/DDBJ whole genome shotgun (WGS) entry which is preliminary data.</text>
</comment>
<dbReference type="GO" id="GO:0046872">
    <property type="term" value="F:metal ion binding"/>
    <property type="evidence" value="ECO:0007669"/>
    <property type="project" value="UniProtKB-KW"/>
</dbReference>
<dbReference type="AlphaFoldDB" id="A0ABD6ENJ1"/>
<evidence type="ECO:0000256" key="2">
    <source>
        <dbReference type="ARBA" id="ARBA00022723"/>
    </source>
</evidence>
<evidence type="ECO:0000256" key="3">
    <source>
        <dbReference type="ARBA" id="ARBA00022833"/>
    </source>
</evidence>
<dbReference type="GO" id="GO:0004407">
    <property type="term" value="F:histone deacetylase activity"/>
    <property type="evidence" value="ECO:0007669"/>
    <property type="project" value="UniProtKB-ARBA"/>
</dbReference>
<evidence type="ECO:0000256" key="4">
    <source>
        <dbReference type="SAM" id="MobiDB-lite"/>
    </source>
</evidence>
<proteinExistence type="predicted"/>
<protein>
    <recommendedName>
        <fullName evidence="7">Deacetylase sirtuin-type domain-containing protein</fullName>
    </recommendedName>
</protein>
<feature type="region of interest" description="Disordered" evidence="4">
    <location>
        <begin position="1"/>
        <end position="37"/>
    </location>
</feature>
<feature type="compositionally biased region" description="Basic residues" evidence="4">
    <location>
        <begin position="311"/>
        <end position="325"/>
    </location>
</feature>
<dbReference type="InterPro" id="IPR003000">
    <property type="entry name" value="Sirtuin"/>
</dbReference>
<dbReference type="Gene3D" id="3.30.1600.10">
    <property type="entry name" value="SIR2/SIRT2 'Small Domain"/>
    <property type="match status" value="1"/>
</dbReference>
<keyword evidence="6" id="KW-1185">Reference proteome</keyword>
<name>A0ABD6ENJ1_9BILA</name>
<evidence type="ECO:0000313" key="6">
    <source>
        <dbReference type="Proteomes" id="UP001608902"/>
    </source>
</evidence>
<dbReference type="InterPro" id="IPR029035">
    <property type="entry name" value="DHS-like_NAD/FAD-binding_dom"/>
</dbReference>
<feature type="compositionally biased region" description="Acidic residues" evidence="4">
    <location>
        <begin position="380"/>
        <end position="391"/>
    </location>
</feature>
<reference evidence="5 6" key="1">
    <citation type="submission" date="2024-08" db="EMBL/GenBank/DDBJ databases">
        <title>Gnathostoma spinigerum genome.</title>
        <authorList>
            <person name="Gonzalez-Bertolin B."/>
            <person name="Monzon S."/>
            <person name="Zaballos A."/>
            <person name="Jimenez P."/>
            <person name="Dekumyoy P."/>
            <person name="Varona S."/>
            <person name="Cuesta I."/>
            <person name="Sumanam S."/>
            <person name="Adisakwattana P."/>
            <person name="Gasser R.B."/>
            <person name="Hernandez-Gonzalez A."/>
            <person name="Young N.D."/>
            <person name="Perteguer M.J."/>
        </authorList>
    </citation>
    <scope>NUCLEOTIDE SEQUENCE [LARGE SCALE GENOMIC DNA]</scope>
    <source>
        <strain evidence="5">AL3</strain>
        <tissue evidence="5">Liver</tissue>
    </source>
</reference>
<feature type="region of interest" description="Disordered" evidence="4">
    <location>
        <begin position="296"/>
        <end position="391"/>
    </location>
</feature>
<organism evidence="5 6">
    <name type="scientific">Gnathostoma spinigerum</name>
    <dbReference type="NCBI Taxonomy" id="75299"/>
    <lineage>
        <taxon>Eukaryota</taxon>
        <taxon>Metazoa</taxon>
        <taxon>Ecdysozoa</taxon>
        <taxon>Nematoda</taxon>
        <taxon>Chromadorea</taxon>
        <taxon>Rhabditida</taxon>
        <taxon>Spirurina</taxon>
        <taxon>Gnathostomatomorpha</taxon>
        <taxon>Gnathostomatoidea</taxon>
        <taxon>Gnathostomatidae</taxon>
        <taxon>Gnathostoma</taxon>
    </lineage>
</organism>
<keyword evidence="2" id="KW-0479">Metal-binding</keyword>
<dbReference type="InterPro" id="IPR050134">
    <property type="entry name" value="NAD-dep_sirtuin_deacylases"/>
</dbReference>
<keyword evidence="3" id="KW-0862">Zinc</keyword>
<accession>A0ABD6ENJ1</accession>
<dbReference type="Proteomes" id="UP001608902">
    <property type="component" value="Unassembled WGS sequence"/>
</dbReference>
<dbReference type="Pfam" id="PF02146">
    <property type="entry name" value="SIR2"/>
    <property type="match status" value="1"/>
</dbReference>
<dbReference type="Gene3D" id="3.40.50.1220">
    <property type="entry name" value="TPP-binding domain"/>
    <property type="match status" value="1"/>
</dbReference>
<feature type="compositionally biased region" description="Polar residues" evidence="4">
    <location>
        <begin position="360"/>
        <end position="379"/>
    </location>
</feature>
<gene>
    <name evidence="5" type="ORF">AB6A40_005598</name>
</gene>
<dbReference type="PANTHER" id="PTHR11085">
    <property type="entry name" value="NAD-DEPENDENT PROTEIN DEACYLASE SIRTUIN-5, MITOCHONDRIAL-RELATED"/>
    <property type="match status" value="1"/>
</dbReference>
<sequence>MSPTGAVPIQKPGDGVQLSSSLVSEDDKNIHTTKESEDAVVSGMNYSVDDNLLEITNRNGTARNDQVCLVKVAIRKSDDAMKVADESKKTEVSDRNCADLEGFRSKPIGHADHDADKACEVVIPSKPVYSDCSTTAECTDASNRRAHNGVISMIETEADAKSGAAAVECGNVLTECCTSVNANDQHCSGEISNTVEWLINLAANCQDSSDSVEKDDGSHGSSFSKCHRVTMSAVVEKINGPAHVVTSAAMPSSSSTLGEAVCLRTEEETDRTLQKSAERTADSLTCKAEKGIHEVLPSSSKPSCLSPSTSFRKRSPCRLGAKRHHPIDDEGGPSRTYSRHTEACKEGVSQLKNDSDIMHKSSNGIVGESSGRNSVNDSALSDEDDDEEEEEEDFLNAYAVYGRPPRSMRASMLVERMWQQGFTPRQILSELLPRAVISADIEDADIIQIINGIIDNDRPARFTLHHYCKFGDAVQLFKERKHILILSGAGISVSCGIPDFRSRDGIYARLRVEYPDLPEPSSMFDINYFNQNPRPFFEFAKVCWNPCFNLTLLLSFVVCYSC</sequence>
<dbReference type="PANTHER" id="PTHR11085:SF9">
    <property type="entry name" value="NAD-DEPENDENT PROTEIN DEACETYLASE SIRTUIN-1"/>
    <property type="match status" value="1"/>
</dbReference>
<keyword evidence="1" id="KW-0808">Transferase</keyword>
<dbReference type="EMBL" id="JBGFUD010003630">
    <property type="protein sequence ID" value="MFH4978889.1"/>
    <property type="molecule type" value="Genomic_DNA"/>
</dbReference>
<dbReference type="GO" id="GO:0016740">
    <property type="term" value="F:transferase activity"/>
    <property type="evidence" value="ECO:0007669"/>
    <property type="project" value="UniProtKB-KW"/>
</dbReference>
<evidence type="ECO:0000256" key="1">
    <source>
        <dbReference type="ARBA" id="ARBA00022679"/>
    </source>
</evidence>
<dbReference type="SUPFAM" id="SSF52467">
    <property type="entry name" value="DHS-like NAD/FAD-binding domain"/>
    <property type="match status" value="1"/>
</dbReference>